<evidence type="ECO:0000313" key="1">
    <source>
        <dbReference type="EMBL" id="VYU24149.1"/>
    </source>
</evidence>
<sequence length="41" mass="4652">MKVLHMITIMISTVSTIGTYPMLDTGYRTKRVGTLIPIIER</sequence>
<protein>
    <submittedName>
        <fullName evidence="1">Uncharacterized protein</fullName>
    </submittedName>
</protein>
<dbReference type="AlphaFoldDB" id="A0A6N3DAI3"/>
<organism evidence="1">
    <name type="scientific">Veillonella dispar</name>
    <dbReference type="NCBI Taxonomy" id="39778"/>
    <lineage>
        <taxon>Bacteria</taxon>
        <taxon>Bacillati</taxon>
        <taxon>Bacillota</taxon>
        <taxon>Negativicutes</taxon>
        <taxon>Veillonellales</taxon>
        <taxon>Veillonellaceae</taxon>
        <taxon>Veillonella</taxon>
    </lineage>
</organism>
<dbReference type="EMBL" id="CACRUF010000048">
    <property type="protein sequence ID" value="VYU24149.1"/>
    <property type="molecule type" value="Genomic_DNA"/>
</dbReference>
<reference evidence="1" key="1">
    <citation type="submission" date="2019-11" db="EMBL/GenBank/DDBJ databases">
        <authorList>
            <person name="Feng L."/>
        </authorList>
    </citation>
    <scope>NUCLEOTIDE SEQUENCE</scope>
    <source>
        <strain evidence="1">VdisparLFYP95</strain>
    </source>
</reference>
<name>A0A6N3DAI3_9FIRM</name>
<gene>
    <name evidence="1" type="ORF">VDLFYP95_01874</name>
</gene>
<proteinExistence type="predicted"/>
<accession>A0A6N3DAI3</accession>